<feature type="active site" evidence="5">
    <location>
        <position position="19"/>
    </location>
</feature>
<comment type="similarity">
    <text evidence="1">Belongs to the low molecular weight phosphotyrosine protein phosphatase family.</text>
</comment>
<accession>A0A1L7CYX3</accession>
<evidence type="ECO:0000256" key="5">
    <source>
        <dbReference type="PIRSR" id="PIRSR617867-1"/>
    </source>
</evidence>
<dbReference type="InterPro" id="IPR036196">
    <property type="entry name" value="Ptyr_pPase_sf"/>
</dbReference>
<evidence type="ECO:0000256" key="4">
    <source>
        <dbReference type="ARBA" id="ARBA00022912"/>
    </source>
</evidence>
<dbReference type="STRING" id="1437874.CSPHI_08250"/>
<dbReference type="InterPro" id="IPR050438">
    <property type="entry name" value="LMW_PTPase"/>
</dbReference>
<proteinExistence type="inferred from homology"/>
<dbReference type="InterPro" id="IPR023485">
    <property type="entry name" value="Ptyr_pPase"/>
</dbReference>
<feature type="domain" description="Phosphotyrosine protein phosphatase I" evidence="6">
    <location>
        <begin position="7"/>
        <end position="153"/>
    </location>
</feature>
<dbReference type="OrthoDB" id="9784339at2"/>
<dbReference type="PRINTS" id="PR00719">
    <property type="entry name" value="LMWPTPASE"/>
</dbReference>
<sequence>MDRTEPVYLVFVCTGNICRSPMAEIIVRDALDEAGLGDRVRVRSCGIGGWHVGQGADPRAAAELLAAGHDPAHVAAQLGPEHAGADLYVAMDAGHVRELRAAGIPADRIRLLRSFDPDSPAGAEVADPYYGDRSGFTRTREEIDAAAPGLVAWARGLLEEISGR</sequence>
<evidence type="ECO:0000256" key="2">
    <source>
        <dbReference type="ARBA" id="ARBA00013064"/>
    </source>
</evidence>
<dbReference type="KEGG" id="csph:CSPHI_08250"/>
<gene>
    <name evidence="7" type="ORF">CSPHI_08250</name>
</gene>
<evidence type="ECO:0000313" key="7">
    <source>
        <dbReference type="EMBL" id="APT91027.1"/>
    </source>
</evidence>
<dbReference type="Proteomes" id="UP000185469">
    <property type="component" value="Chromosome"/>
</dbReference>
<dbReference type="AlphaFoldDB" id="A0A1L7CYX3"/>
<keyword evidence="4" id="KW-0904">Protein phosphatase</keyword>
<dbReference type="PANTHER" id="PTHR11717:SF7">
    <property type="entry name" value="LOW MOLECULAR WEIGHT PHOSPHOTYROSINE PROTEIN PHOSPHATASE"/>
    <property type="match status" value="1"/>
</dbReference>
<evidence type="ECO:0000256" key="3">
    <source>
        <dbReference type="ARBA" id="ARBA00022801"/>
    </source>
</evidence>
<evidence type="ECO:0000259" key="6">
    <source>
        <dbReference type="SMART" id="SM00226"/>
    </source>
</evidence>
<keyword evidence="8" id="KW-1185">Reference proteome</keyword>
<dbReference type="EMBL" id="CP009248">
    <property type="protein sequence ID" value="APT91027.1"/>
    <property type="molecule type" value="Genomic_DNA"/>
</dbReference>
<dbReference type="Gene3D" id="3.40.50.2300">
    <property type="match status" value="1"/>
</dbReference>
<feature type="active site" description="Proton donor" evidence="5">
    <location>
        <position position="127"/>
    </location>
</feature>
<dbReference type="GO" id="GO:0004725">
    <property type="term" value="F:protein tyrosine phosphatase activity"/>
    <property type="evidence" value="ECO:0007669"/>
    <property type="project" value="UniProtKB-EC"/>
</dbReference>
<name>A0A1L7CYX3_9CORY</name>
<feature type="active site" description="Nucleophile" evidence="5">
    <location>
        <position position="13"/>
    </location>
</feature>
<reference evidence="7 8" key="1">
    <citation type="submission" date="2014-08" db="EMBL/GenBank/DDBJ databases">
        <title>Complete genome sequence of Corynebacterium sphenisci CECT 5990(T) (=DSM 44792(T)), isolated from healthy wild penguins.</title>
        <authorList>
            <person name="Ruckert C."/>
            <person name="Albersmeier A."/>
            <person name="Winkler A."/>
            <person name="Kalinowski J."/>
        </authorList>
    </citation>
    <scope>NUCLEOTIDE SEQUENCE [LARGE SCALE GENOMIC DNA]</scope>
    <source>
        <strain evidence="7 8">DSM 44792</strain>
    </source>
</reference>
<dbReference type="InterPro" id="IPR017867">
    <property type="entry name" value="Tyr_phospatase_low_mol_wt"/>
</dbReference>
<dbReference type="Pfam" id="PF01451">
    <property type="entry name" value="LMWPc"/>
    <property type="match status" value="1"/>
</dbReference>
<dbReference type="CDD" id="cd16343">
    <property type="entry name" value="LMWPTP"/>
    <property type="match status" value="1"/>
</dbReference>
<dbReference type="PANTHER" id="PTHR11717">
    <property type="entry name" value="LOW MOLECULAR WEIGHT PROTEIN TYROSINE PHOSPHATASE"/>
    <property type="match status" value="1"/>
</dbReference>
<dbReference type="EC" id="3.1.3.48" evidence="2"/>
<organism evidence="7 8">
    <name type="scientific">Corynebacterium sphenisci DSM 44792</name>
    <dbReference type="NCBI Taxonomy" id="1437874"/>
    <lineage>
        <taxon>Bacteria</taxon>
        <taxon>Bacillati</taxon>
        <taxon>Actinomycetota</taxon>
        <taxon>Actinomycetes</taxon>
        <taxon>Mycobacteriales</taxon>
        <taxon>Corynebacteriaceae</taxon>
        <taxon>Corynebacterium</taxon>
    </lineage>
</organism>
<evidence type="ECO:0000256" key="1">
    <source>
        <dbReference type="ARBA" id="ARBA00011063"/>
    </source>
</evidence>
<protein>
    <recommendedName>
        <fullName evidence="2">protein-tyrosine-phosphatase</fullName>
        <ecNumber evidence="2">3.1.3.48</ecNumber>
    </recommendedName>
</protein>
<dbReference type="SMART" id="SM00226">
    <property type="entry name" value="LMWPc"/>
    <property type="match status" value="1"/>
</dbReference>
<keyword evidence="3" id="KW-0378">Hydrolase</keyword>
<dbReference type="SUPFAM" id="SSF52788">
    <property type="entry name" value="Phosphotyrosine protein phosphatases I"/>
    <property type="match status" value="1"/>
</dbReference>
<dbReference type="RefSeq" id="WP_075692363.1">
    <property type="nucleotide sequence ID" value="NZ_CP009248.1"/>
</dbReference>
<evidence type="ECO:0000313" key="8">
    <source>
        <dbReference type="Proteomes" id="UP000185469"/>
    </source>
</evidence>